<organism evidence="2 3">
    <name type="scientific">Necator americanus</name>
    <name type="common">Human hookworm</name>
    <dbReference type="NCBI Taxonomy" id="51031"/>
    <lineage>
        <taxon>Eukaryota</taxon>
        <taxon>Metazoa</taxon>
        <taxon>Ecdysozoa</taxon>
        <taxon>Nematoda</taxon>
        <taxon>Chromadorea</taxon>
        <taxon>Rhabditida</taxon>
        <taxon>Rhabditina</taxon>
        <taxon>Rhabditomorpha</taxon>
        <taxon>Strongyloidea</taxon>
        <taxon>Ancylostomatidae</taxon>
        <taxon>Bunostominae</taxon>
        <taxon>Necator</taxon>
    </lineage>
</organism>
<sequence>MISGGRGGCPAGGVADVITRRRAALKGGQERSAGFHGEKPQRNWLSFLNIQVGILNGTYQTKWCRKPSNKNILVHFLSAHPFHMKKAALNNMFRTARTVCSGPEERKEPLTLVHEIAVSNGYEIRTPETRRYRSERARQLENPTTDKIPLYFPYISNEMSAAIRRCLRRADLDSSVSVVEIPANNLKRQLVRNRLYDTICTPPNCVICPTGRPGDERTVATSMSVKRHDRCAHRTQKHDGADFEIRDQILAHESKTLARKSLEAFWIQAKNPKMNRKGECLTITRELAPYLEWFFRSECDIRTIRPRDRPVSGPC</sequence>
<evidence type="ECO:0000259" key="1">
    <source>
        <dbReference type="Pfam" id="PF26215"/>
    </source>
</evidence>
<dbReference type="Pfam" id="PF26215">
    <property type="entry name" value="HTH_animal"/>
    <property type="match status" value="1"/>
</dbReference>
<gene>
    <name evidence="2" type="primary">Necator_chrX.g25518</name>
    <name evidence="2" type="ORF">RB195_025352</name>
</gene>
<evidence type="ECO:0000313" key="3">
    <source>
        <dbReference type="Proteomes" id="UP001303046"/>
    </source>
</evidence>
<dbReference type="PANTHER" id="PTHR21301:SF10">
    <property type="entry name" value="REVERSE TRANSCRIPTASE DOMAIN-CONTAINING PROTEIN"/>
    <property type="match status" value="1"/>
</dbReference>
<protein>
    <recommendedName>
        <fullName evidence="1">Helix-turn-helix domain-containing protein</fullName>
    </recommendedName>
</protein>
<dbReference type="PANTHER" id="PTHR21301">
    <property type="entry name" value="REVERSE TRANSCRIPTASE"/>
    <property type="match status" value="1"/>
</dbReference>
<proteinExistence type="predicted"/>
<dbReference type="Proteomes" id="UP001303046">
    <property type="component" value="Unassembled WGS sequence"/>
</dbReference>
<accession>A0ABR1ES49</accession>
<comment type="caution">
    <text evidence="2">The sequence shown here is derived from an EMBL/GenBank/DDBJ whole genome shotgun (WGS) entry which is preliminary data.</text>
</comment>
<reference evidence="2 3" key="1">
    <citation type="submission" date="2023-08" db="EMBL/GenBank/DDBJ databases">
        <title>A Necator americanus chromosomal reference genome.</title>
        <authorList>
            <person name="Ilik V."/>
            <person name="Petrzelkova K.J."/>
            <person name="Pardy F."/>
            <person name="Fuh T."/>
            <person name="Niatou-Singa F.S."/>
            <person name="Gouil Q."/>
            <person name="Baker L."/>
            <person name="Ritchie M.E."/>
            <person name="Jex A.R."/>
            <person name="Gazzola D."/>
            <person name="Li H."/>
            <person name="Toshio Fujiwara R."/>
            <person name="Zhan B."/>
            <person name="Aroian R.V."/>
            <person name="Pafco B."/>
            <person name="Schwarz E.M."/>
        </authorList>
    </citation>
    <scope>NUCLEOTIDE SEQUENCE [LARGE SCALE GENOMIC DNA]</scope>
    <source>
        <strain evidence="2 3">Aroian</strain>
        <tissue evidence="2">Whole animal</tissue>
    </source>
</reference>
<dbReference type="InterPro" id="IPR058912">
    <property type="entry name" value="HTH_animal"/>
</dbReference>
<feature type="domain" description="Helix-turn-helix" evidence="1">
    <location>
        <begin position="72"/>
        <end position="125"/>
    </location>
</feature>
<name>A0ABR1ES49_NECAM</name>
<dbReference type="EMBL" id="JAVFWL010000006">
    <property type="protein sequence ID" value="KAK6765393.1"/>
    <property type="molecule type" value="Genomic_DNA"/>
</dbReference>
<evidence type="ECO:0000313" key="2">
    <source>
        <dbReference type="EMBL" id="KAK6765393.1"/>
    </source>
</evidence>
<keyword evidence="3" id="KW-1185">Reference proteome</keyword>